<evidence type="ECO:0000313" key="3">
    <source>
        <dbReference type="Proteomes" id="UP000681425"/>
    </source>
</evidence>
<keyword evidence="3" id="KW-1185">Reference proteome</keyword>
<proteinExistence type="predicted"/>
<feature type="domain" description="ABC-type transport auxiliary lipoprotein component" evidence="1">
    <location>
        <begin position="34"/>
        <end position="185"/>
    </location>
</feature>
<gene>
    <name evidence="2" type="ORF">KFK14_17815</name>
</gene>
<evidence type="ECO:0000259" key="1">
    <source>
        <dbReference type="Pfam" id="PF03886"/>
    </source>
</evidence>
<dbReference type="AlphaFoldDB" id="A0A975KDE2"/>
<dbReference type="SUPFAM" id="SSF159594">
    <property type="entry name" value="XCC0632-like"/>
    <property type="match status" value="1"/>
</dbReference>
<dbReference type="EMBL" id="CP073910">
    <property type="protein sequence ID" value="QUT08332.1"/>
    <property type="molecule type" value="Genomic_DNA"/>
</dbReference>
<name>A0A975KDE2_9SPHN</name>
<dbReference type="Gene3D" id="3.40.50.10610">
    <property type="entry name" value="ABC-type transport auxiliary lipoprotein component"/>
    <property type="match status" value="1"/>
</dbReference>
<dbReference type="InterPro" id="IPR005586">
    <property type="entry name" value="ABC_trans_aux"/>
</dbReference>
<evidence type="ECO:0000313" key="2">
    <source>
        <dbReference type="EMBL" id="QUT08332.1"/>
    </source>
</evidence>
<reference evidence="2" key="1">
    <citation type="submission" date="2021-04" db="EMBL/GenBank/DDBJ databases">
        <title>Isolation of p-tert-butylphenol degrading bacteria Sphingobium phenoxybenzoativorans Tas13 from active sludge.</title>
        <authorList>
            <person name="Li Y."/>
        </authorList>
    </citation>
    <scope>NUCLEOTIDE SEQUENCE</scope>
    <source>
        <strain evidence="2">Tas13</strain>
    </source>
</reference>
<dbReference type="Proteomes" id="UP000681425">
    <property type="component" value="Chromosome"/>
</dbReference>
<accession>A0A975KDE2</accession>
<protein>
    <submittedName>
        <fullName evidence="2">Membrane integrity-associated transporter subunit PqiC</fullName>
    </submittedName>
</protein>
<sequence>MLLPAAALTLPGCVSFGGKAPSMLLSLSAEQKVAPGTVRSGGSGVSVTVVEPEAPKKLDTVRIPVQVSPTSVAYIQKVQWVDTPRHLFRSLLSETISASGTTIVLDPGQYSADPGRRLLGELVDFGVDAQSRMAIVTYDATLAAPDGRSISKKRFSASVPVSNIEGGSVGGPLNQAANKVAAEVAAWVTAGLNG</sequence>
<dbReference type="Pfam" id="PF03886">
    <property type="entry name" value="ABC_trans_aux"/>
    <property type="match status" value="1"/>
</dbReference>
<organism evidence="2 3">
    <name type="scientific">Sphingobium phenoxybenzoativorans</name>
    <dbReference type="NCBI Taxonomy" id="1592790"/>
    <lineage>
        <taxon>Bacteria</taxon>
        <taxon>Pseudomonadati</taxon>
        <taxon>Pseudomonadota</taxon>
        <taxon>Alphaproteobacteria</taxon>
        <taxon>Sphingomonadales</taxon>
        <taxon>Sphingomonadaceae</taxon>
        <taxon>Sphingobium</taxon>
    </lineage>
</organism>
<dbReference type="KEGG" id="spph:KFK14_17815"/>